<dbReference type="NCBIfam" id="TIGR00730">
    <property type="entry name" value="Rossman fold protein, TIGR00730 family"/>
    <property type="match status" value="1"/>
</dbReference>
<dbReference type="Pfam" id="PF03641">
    <property type="entry name" value="Lysine_decarbox"/>
    <property type="match status" value="1"/>
</dbReference>
<dbReference type="InterPro" id="IPR005269">
    <property type="entry name" value="LOG"/>
</dbReference>
<dbReference type="Proteomes" id="UP000772434">
    <property type="component" value="Unassembled WGS sequence"/>
</dbReference>
<organism evidence="1 2">
    <name type="scientific">Rhodocollybia butyracea</name>
    <dbReference type="NCBI Taxonomy" id="206335"/>
    <lineage>
        <taxon>Eukaryota</taxon>
        <taxon>Fungi</taxon>
        <taxon>Dikarya</taxon>
        <taxon>Basidiomycota</taxon>
        <taxon>Agaricomycotina</taxon>
        <taxon>Agaricomycetes</taxon>
        <taxon>Agaricomycetidae</taxon>
        <taxon>Agaricales</taxon>
        <taxon>Marasmiineae</taxon>
        <taxon>Omphalotaceae</taxon>
        <taxon>Rhodocollybia</taxon>
    </lineage>
</organism>
<protein>
    <recommendedName>
        <fullName evidence="3">Cytokinin riboside 5'-monophosphate phosphoribohydrolase</fullName>
    </recommendedName>
</protein>
<accession>A0A9P5Q1D8</accession>
<dbReference type="OrthoDB" id="414463at2759"/>
<dbReference type="EMBL" id="JADNRY010000021">
    <property type="protein sequence ID" value="KAF9072892.1"/>
    <property type="molecule type" value="Genomic_DNA"/>
</dbReference>
<dbReference type="Gene3D" id="3.40.50.450">
    <property type="match status" value="1"/>
</dbReference>
<dbReference type="GO" id="GO:0016799">
    <property type="term" value="F:hydrolase activity, hydrolyzing N-glycosyl compounds"/>
    <property type="evidence" value="ECO:0007669"/>
    <property type="project" value="TreeGrafter"/>
</dbReference>
<dbReference type="PANTHER" id="PTHR31223:SF70">
    <property type="entry name" value="LOG FAMILY PROTEIN YJL055W"/>
    <property type="match status" value="1"/>
</dbReference>
<dbReference type="GO" id="GO:0005829">
    <property type="term" value="C:cytosol"/>
    <property type="evidence" value="ECO:0007669"/>
    <property type="project" value="TreeGrafter"/>
</dbReference>
<dbReference type="SUPFAM" id="SSF102405">
    <property type="entry name" value="MCP/YpsA-like"/>
    <property type="match status" value="1"/>
</dbReference>
<dbReference type="GO" id="GO:0009691">
    <property type="term" value="P:cytokinin biosynthetic process"/>
    <property type="evidence" value="ECO:0007669"/>
    <property type="project" value="InterPro"/>
</dbReference>
<dbReference type="PANTHER" id="PTHR31223">
    <property type="entry name" value="LOG FAMILY PROTEIN YJL055W"/>
    <property type="match status" value="1"/>
</dbReference>
<evidence type="ECO:0000313" key="1">
    <source>
        <dbReference type="EMBL" id="KAF9072892.1"/>
    </source>
</evidence>
<reference evidence="1" key="1">
    <citation type="submission" date="2020-11" db="EMBL/GenBank/DDBJ databases">
        <authorList>
            <consortium name="DOE Joint Genome Institute"/>
            <person name="Ahrendt S."/>
            <person name="Riley R."/>
            <person name="Andreopoulos W."/>
            <person name="Labutti K."/>
            <person name="Pangilinan J."/>
            <person name="Ruiz-Duenas F.J."/>
            <person name="Barrasa J.M."/>
            <person name="Sanchez-Garcia M."/>
            <person name="Camarero S."/>
            <person name="Miyauchi S."/>
            <person name="Serrano A."/>
            <person name="Linde D."/>
            <person name="Babiker R."/>
            <person name="Drula E."/>
            <person name="Ayuso-Fernandez I."/>
            <person name="Pacheco R."/>
            <person name="Padilla G."/>
            <person name="Ferreira P."/>
            <person name="Barriuso J."/>
            <person name="Kellner H."/>
            <person name="Castanera R."/>
            <person name="Alfaro M."/>
            <person name="Ramirez L."/>
            <person name="Pisabarro A.G."/>
            <person name="Kuo A."/>
            <person name="Tritt A."/>
            <person name="Lipzen A."/>
            <person name="He G."/>
            <person name="Yan M."/>
            <person name="Ng V."/>
            <person name="Cullen D."/>
            <person name="Martin F."/>
            <person name="Rosso M.-N."/>
            <person name="Henrissat B."/>
            <person name="Hibbett D."/>
            <person name="Martinez A.T."/>
            <person name="Grigoriev I.V."/>
        </authorList>
    </citation>
    <scope>NUCLEOTIDE SEQUENCE</scope>
    <source>
        <strain evidence="1">AH 40177</strain>
    </source>
</reference>
<evidence type="ECO:0008006" key="3">
    <source>
        <dbReference type="Google" id="ProtNLM"/>
    </source>
</evidence>
<comment type="caution">
    <text evidence="1">The sequence shown here is derived from an EMBL/GenBank/DDBJ whole genome shotgun (WGS) entry which is preliminary data.</text>
</comment>
<keyword evidence="2" id="KW-1185">Reference proteome</keyword>
<sequence>MYISSGEQGPQAIAVYCGSSIGKRAAYAKAAQSVGTAIAKSNRQLIYGGGNSGIMGTVAKAAADGGGRVLGIIPFAMAKIGERDKSVPEDLGVKKSVELETDSAKCQTIIVNSMHERKVEMAKRACGFLGLPGGFGTFEEVFEVTTWTQIGIHDKPVVLLNVLNYYEPIRKMIESSIEAGFVQPLSNRLITIVDGPKNLEEHESFDWGAAALGALASWKQGEFKSLFNWSERLDGTQSDETLAAT</sequence>
<dbReference type="InterPro" id="IPR031100">
    <property type="entry name" value="LOG_fam"/>
</dbReference>
<dbReference type="AlphaFoldDB" id="A0A9P5Q1D8"/>
<name>A0A9P5Q1D8_9AGAR</name>
<gene>
    <name evidence="1" type="ORF">BDP27DRAFT_1319578</name>
</gene>
<proteinExistence type="predicted"/>
<evidence type="ECO:0000313" key="2">
    <source>
        <dbReference type="Proteomes" id="UP000772434"/>
    </source>
</evidence>